<keyword evidence="1" id="KW-0328">Glycosyltransferase</keyword>
<evidence type="ECO:0000313" key="1">
    <source>
        <dbReference type="EMBL" id="VTP01289.1"/>
    </source>
</evidence>
<reference evidence="1" key="1">
    <citation type="submission" date="2019-05" db="EMBL/GenBank/DDBJ databases">
        <authorList>
            <person name="Naeem R."/>
            <person name="Antony C."/>
            <person name="Guan Q."/>
        </authorList>
    </citation>
    <scope>NUCLEOTIDE SEQUENCE</scope>
    <source>
        <strain evidence="1">2</strain>
    </source>
</reference>
<organism evidence="1">
    <name type="scientific">Mycobacterium riyadhense</name>
    <dbReference type="NCBI Taxonomy" id="486698"/>
    <lineage>
        <taxon>Bacteria</taxon>
        <taxon>Bacillati</taxon>
        <taxon>Actinomycetota</taxon>
        <taxon>Actinomycetes</taxon>
        <taxon>Mycobacteriales</taxon>
        <taxon>Mycobacteriaceae</taxon>
        <taxon>Mycobacterium</taxon>
    </lineage>
</organism>
<protein>
    <submittedName>
        <fullName evidence="1">Decaprenyl-phosphate phosphoribosyltransferase</fullName>
    </submittedName>
</protein>
<dbReference type="AlphaFoldDB" id="A0A653EVC4"/>
<accession>A0A653EVC4</accession>
<proteinExistence type="predicted"/>
<dbReference type="GO" id="GO:0016757">
    <property type="term" value="F:glycosyltransferase activity"/>
    <property type="evidence" value="ECO:0007669"/>
    <property type="project" value="UniProtKB-KW"/>
</dbReference>
<dbReference type="EMBL" id="LR589114">
    <property type="protein sequence ID" value="VTP01289.1"/>
    <property type="molecule type" value="Genomic_DNA"/>
</dbReference>
<gene>
    <name evidence="1" type="ORF">BIN_B_03982</name>
</gene>
<keyword evidence="1" id="KW-0808">Transferase</keyword>
<sequence>MRPPSVAAAGIIKALRPRQWIKNVLVVGASLATVGGDHDFRDVFYKAGIALVVCCLAASSIF</sequence>
<name>A0A653EVC4_9MYCO</name>